<feature type="compositionally biased region" description="Polar residues" evidence="1">
    <location>
        <begin position="790"/>
        <end position="808"/>
    </location>
</feature>
<feature type="region of interest" description="Disordered" evidence="1">
    <location>
        <begin position="388"/>
        <end position="477"/>
    </location>
</feature>
<feature type="region of interest" description="Disordered" evidence="1">
    <location>
        <begin position="717"/>
        <end position="744"/>
    </location>
</feature>
<feature type="region of interest" description="Disordered" evidence="1">
    <location>
        <begin position="840"/>
        <end position="1419"/>
    </location>
</feature>
<feature type="region of interest" description="Disordered" evidence="1">
    <location>
        <begin position="290"/>
        <end position="323"/>
    </location>
</feature>
<protein>
    <submittedName>
        <fullName evidence="2">Uncharacterized protein</fullName>
    </submittedName>
</protein>
<feature type="compositionally biased region" description="Low complexity" evidence="1">
    <location>
        <begin position="290"/>
        <end position="299"/>
    </location>
</feature>
<sequence length="1419" mass="153734">MQRDARPVGLDMPSSMSQRNHSVSSDRTSSFSGSSLTSPPSVSPDPAYIALSAASQIVNSDRADRGYLEGRGSKVELDTAIVAPGSVALVNGFLDQLLYSFLASSRSTSIAALRPAIQEVLKPRLAKEAIQGADEELQGYMAGGDAEEFLAFHGGQSFRGDYDLNLIWRRTRLRCMVYTRLGDMEEEDEETYLEQDEENTNQGRQRLHRDIGSISPAAAIFLTSVLEFIGERAMFLAGEAAYDRFQAKGPWPDNPRAVVEEIDMEKLAFNKTWGRLWRSWKKRVRSSSLLSPRPASLGRQKTSSFSDSAGRKTSISEGDESGYFDHVQRPFAMELLQKDKEPAPVPAQESTKLPEEPDFSDFWAETPAIEKPDTYQGWRRSMIEVSKHDSITPTQTPSHLSQPNLIAPSGTEERPAQRHQRSSSVPARQTSFGSPVDEAFTTPRERPDPLDRDYNRADAEKELPRLTDDSSNVPILADDNGAVSTIYDGTISKGIESALENGLHQPSRGMSTYTESSLYTDEYDREMAPQALNFNASSVPTDTIGNGPINGLLPESRDSTVSSNYSFQGGEMDPVGQPRTLDQVSDRKENVSEGGAFPKRSDSLDRENDTGRSGHVGNLANLAMLQGHQLRTYDESGKAVKRDIPVLYEAPSNKDVIYDPDANVRSSTGPPDGGGLPTPIGVKYRNVESGPNAVSKPQGVPSLAPRQELIEAAHDISDEASSNAPSHGTPRNDTYVPAHRSQGSDSVRIGTLSAINTNTNQPSTAAGKPVDQRTQPLLVNTGTERAAVQRVSQASTALANGRISTSSIREGRPMTPSSTTSQMSSKIKDMIGRESGDLIRQPIPRRNSSDGGNSLVNGVQRTPRSVDKEQDFEDLIKSDETVRYTLTPQNMREMEAPESPRYQTHARSETQGSLTGSLNGINGLRANPTNVTEFAKGSSSFESARGPPPAPPKSPGVRSGRVASPREADAKDHNMRDFADFIRSTGPDTMSTHTAKPTTSGSSKKERPSSSTSQLGPKKLTKAPSVTSPKQSYAGPPPKPEVAPKRTASKLEAREATVSNNNATADLADFLRSGPDTMDSLRGAQRPSAHIQLATTSNGYVNGRQAVGSGTSVASTQDSFAASKMTQSSTNSRTGLLDASTRAQPSSPDAGRNSGAPSPRSIDLPGRPRKQRRVRDPYAIESDDENDDVLLPPEREEESLTDFLRNYTPPPAAATRPPPIGITGALKPPKQSVTLKERIQRNIAVIPDYRPLPPKAPKKASSAKSPPRSNEPRRKSQGQNSNNTGSSPLSSSSRPSANRNVSSGSRAPQLPPINPRATSPHLVSQNGTKMDSYRPTQPTYAKHVDRRPKKQLQAREEHGALSGPPQSGGMGDLADFLRETEPPPPSGPVGGLRPMSPTKDKEESSGFGRMFSRRKKETK</sequence>
<feature type="compositionally biased region" description="Polar residues" evidence="1">
    <location>
        <begin position="391"/>
        <end position="404"/>
    </location>
</feature>
<feature type="compositionally biased region" description="Basic and acidic residues" evidence="1">
    <location>
        <begin position="964"/>
        <end position="980"/>
    </location>
</feature>
<evidence type="ECO:0000313" key="2">
    <source>
        <dbReference type="EMBL" id="CAF9943515.1"/>
    </source>
</evidence>
<feature type="compositionally biased region" description="Low complexity" evidence="1">
    <location>
        <begin position="22"/>
        <end position="42"/>
    </location>
</feature>
<feature type="compositionally biased region" description="Polar residues" evidence="1">
    <location>
        <begin position="986"/>
        <end position="998"/>
    </location>
</feature>
<feature type="compositionally biased region" description="Low complexity" evidence="1">
    <location>
        <begin position="813"/>
        <end position="825"/>
    </location>
</feature>
<dbReference type="EMBL" id="CAJPDR010001079">
    <property type="protein sequence ID" value="CAF9943515.1"/>
    <property type="molecule type" value="Genomic_DNA"/>
</dbReference>
<feature type="region of interest" description="Disordered" evidence="1">
    <location>
        <begin position="551"/>
        <end position="615"/>
    </location>
</feature>
<organism evidence="2 3">
    <name type="scientific">Alectoria fallacina</name>
    <dbReference type="NCBI Taxonomy" id="1903189"/>
    <lineage>
        <taxon>Eukaryota</taxon>
        <taxon>Fungi</taxon>
        <taxon>Dikarya</taxon>
        <taxon>Ascomycota</taxon>
        <taxon>Pezizomycotina</taxon>
        <taxon>Lecanoromycetes</taxon>
        <taxon>OSLEUM clade</taxon>
        <taxon>Lecanoromycetidae</taxon>
        <taxon>Lecanorales</taxon>
        <taxon>Lecanorineae</taxon>
        <taxon>Parmeliaceae</taxon>
        <taxon>Alectoria</taxon>
    </lineage>
</organism>
<keyword evidence="3" id="KW-1185">Reference proteome</keyword>
<feature type="compositionally biased region" description="Basic and acidic residues" evidence="1">
    <location>
        <begin position="599"/>
        <end position="612"/>
    </location>
</feature>
<comment type="caution">
    <text evidence="2">The sequence shown here is derived from an EMBL/GenBank/DDBJ whole genome shotgun (WGS) entry which is preliminary data.</text>
</comment>
<accession>A0A8H3JAB5</accession>
<feature type="region of interest" description="Disordered" evidence="1">
    <location>
        <begin position="658"/>
        <end position="677"/>
    </location>
</feature>
<feature type="compositionally biased region" description="Basic and acidic residues" evidence="1">
    <location>
        <begin position="864"/>
        <end position="882"/>
    </location>
</feature>
<gene>
    <name evidence="2" type="ORF">ALECFALPRED_000530</name>
</gene>
<reference evidence="2" key="1">
    <citation type="submission" date="2021-03" db="EMBL/GenBank/DDBJ databases">
        <authorList>
            <person name="Tagirdzhanova G."/>
        </authorList>
    </citation>
    <scope>NUCLEOTIDE SEQUENCE</scope>
</reference>
<feature type="compositionally biased region" description="Polar residues" evidence="1">
    <location>
        <begin position="719"/>
        <end position="732"/>
    </location>
</feature>
<feature type="compositionally biased region" description="Polar residues" evidence="1">
    <location>
        <begin position="849"/>
        <end position="863"/>
    </location>
</feature>
<feature type="compositionally biased region" description="Basic and acidic residues" evidence="1">
    <location>
        <begin position="443"/>
        <end position="468"/>
    </location>
</feature>
<dbReference type="OrthoDB" id="5382203at2759"/>
<feature type="compositionally biased region" description="Polar residues" evidence="1">
    <location>
        <begin position="909"/>
        <end position="920"/>
    </location>
</feature>
<feature type="compositionally biased region" description="Polar residues" evidence="1">
    <location>
        <begin position="927"/>
        <end position="942"/>
    </location>
</feature>
<dbReference type="Proteomes" id="UP000664203">
    <property type="component" value="Unassembled WGS sequence"/>
</dbReference>
<feature type="compositionally biased region" description="Pro residues" evidence="1">
    <location>
        <begin position="1208"/>
        <end position="1220"/>
    </location>
</feature>
<feature type="region of interest" description="Disordered" evidence="1">
    <location>
        <begin position="1"/>
        <end position="42"/>
    </location>
</feature>
<feature type="compositionally biased region" description="Polar residues" evidence="1">
    <location>
        <begin position="1321"/>
        <end position="1339"/>
    </location>
</feature>
<proteinExistence type="predicted"/>
<name>A0A8H3JAB5_9LECA</name>
<feature type="compositionally biased region" description="Low complexity" evidence="1">
    <location>
        <begin position="1277"/>
        <end position="1303"/>
    </location>
</feature>
<evidence type="ECO:0000256" key="1">
    <source>
        <dbReference type="SAM" id="MobiDB-lite"/>
    </source>
</evidence>
<feature type="region of interest" description="Disordered" evidence="1">
    <location>
        <begin position="340"/>
        <end position="375"/>
    </location>
</feature>
<feature type="compositionally biased region" description="Polar residues" evidence="1">
    <location>
        <begin position="1108"/>
        <end position="1134"/>
    </location>
</feature>
<feature type="compositionally biased region" description="Polar residues" evidence="1">
    <location>
        <begin position="422"/>
        <end position="433"/>
    </location>
</feature>
<evidence type="ECO:0000313" key="3">
    <source>
        <dbReference type="Proteomes" id="UP000664203"/>
    </source>
</evidence>
<feature type="region of interest" description="Disordered" evidence="1">
    <location>
        <begin position="790"/>
        <end position="825"/>
    </location>
</feature>
<feature type="compositionally biased region" description="Polar residues" evidence="1">
    <location>
        <begin position="300"/>
        <end position="316"/>
    </location>
</feature>